<reference evidence="1 2" key="1">
    <citation type="submission" date="2018-11" db="EMBL/GenBank/DDBJ databases">
        <authorList>
            <person name="Mardanov A.V."/>
            <person name="Ravin N.V."/>
            <person name="Dedysh S.N."/>
        </authorList>
    </citation>
    <scope>NUCLEOTIDE SEQUENCE [LARGE SCALE GENOMIC DNA]</scope>
    <source>
        <strain evidence="1 2">AF10</strain>
    </source>
</reference>
<proteinExistence type="predicted"/>
<dbReference type="EMBL" id="RDSM01000004">
    <property type="protein sequence ID" value="RXH54330.1"/>
    <property type="molecule type" value="Genomic_DNA"/>
</dbReference>
<dbReference type="Proteomes" id="UP000289437">
    <property type="component" value="Unassembled WGS sequence"/>
</dbReference>
<dbReference type="AlphaFoldDB" id="A0A4Q0SWL4"/>
<organism evidence="1 2">
    <name type="scientific">Granulicella sibirica</name>
    <dbReference type="NCBI Taxonomy" id="2479048"/>
    <lineage>
        <taxon>Bacteria</taxon>
        <taxon>Pseudomonadati</taxon>
        <taxon>Acidobacteriota</taxon>
        <taxon>Terriglobia</taxon>
        <taxon>Terriglobales</taxon>
        <taxon>Acidobacteriaceae</taxon>
        <taxon>Granulicella</taxon>
    </lineage>
</organism>
<gene>
    <name evidence="1" type="ORF">GRAN_4626</name>
</gene>
<evidence type="ECO:0000313" key="1">
    <source>
        <dbReference type="EMBL" id="RXH54330.1"/>
    </source>
</evidence>
<sequence length="37" mass="4168">MLMLSPDRTERIHVRRPSPSIGTFGSRGLCHSMPICQ</sequence>
<reference evidence="2" key="2">
    <citation type="submission" date="2019-02" db="EMBL/GenBank/DDBJ databases">
        <title>Granulicella sibirica sp. nov., a psychrotolerant acidobacterium isolated from an organic soil layer in forested tundra, West Siberia.</title>
        <authorList>
            <person name="Oshkin I.Y."/>
            <person name="Kulichevskaya I.S."/>
            <person name="Rijpstra W.I.C."/>
            <person name="Sinninghe Damste J.S."/>
            <person name="Rakitin A.L."/>
            <person name="Ravin N.V."/>
            <person name="Dedysh S.N."/>
        </authorList>
    </citation>
    <scope>NUCLEOTIDE SEQUENCE [LARGE SCALE GENOMIC DNA]</scope>
    <source>
        <strain evidence="2">AF10</strain>
    </source>
</reference>
<accession>A0A4Q0SWL4</accession>
<comment type="caution">
    <text evidence="1">The sequence shown here is derived from an EMBL/GenBank/DDBJ whole genome shotgun (WGS) entry which is preliminary data.</text>
</comment>
<keyword evidence="2" id="KW-1185">Reference proteome</keyword>
<protein>
    <submittedName>
        <fullName evidence="1">Uncharacterized protein</fullName>
    </submittedName>
</protein>
<evidence type="ECO:0000313" key="2">
    <source>
        <dbReference type="Proteomes" id="UP000289437"/>
    </source>
</evidence>
<name>A0A4Q0SWL4_9BACT</name>